<reference evidence="2" key="1">
    <citation type="submission" date="2021-02" db="EMBL/GenBank/DDBJ databases">
        <authorList>
            <person name="Nowell W R."/>
        </authorList>
    </citation>
    <scope>NUCLEOTIDE SEQUENCE</scope>
</reference>
<feature type="domain" description="Gamma-secretase-activating protein C-terminal" evidence="1">
    <location>
        <begin position="625"/>
        <end position="722"/>
    </location>
</feature>
<evidence type="ECO:0000259" key="1">
    <source>
        <dbReference type="Pfam" id="PF14959"/>
    </source>
</evidence>
<dbReference type="PANTHER" id="PTHR13630:SF1">
    <property type="entry name" value="GAMMA-SECRETASE-ACTIVATING PROTEIN"/>
    <property type="match status" value="1"/>
</dbReference>
<dbReference type="Proteomes" id="UP000663845">
    <property type="component" value="Unassembled WGS sequence"/>
</dbReference>
<comment type="caution">
    <text evidence="2">The sequence shown here is derived from an EMBL/GenBank/DDBJ whole genome shotgun (WGS) entry which is preliminary data.</text>
</comment>
<dbReference type="AlphaFoldDB" id="A0A815PJF1"/>
<name>A0A815PJF1_9BILA</name>
<dbReference type="InterPro" id="IPR026172">
    <property type="entry name" value="GSAP_fam"/>
</dbReference>
<organism evidence="2 3">
    <name type="scientific">Adineta steineri</name>
    <dbReference type="NCBI Taxonomy" id="433720"/>
    <lineage>
        <taxon>Eukaryota</taxon>
        <taxon>Metazoa</taxon>
        <taxon>Spiralia</taxon>
        <taxon>Gnathifera</taxon>
        <taxon>Rotifera</taxon>
        <taxon>Eurotatoria</taxon>
        <taxon>Bdelloidea</taxon>
        <taxon>Adinetida</taxon>
        <taxon>Adinetidae</taxon>
        <taxon>Adineta</taxon>
    </lineage>
</organism>
<protein>
    <recommendedName>
        <fullName evidence="1">Gamma-secretase-activating protein C-terminal domain-containing protein</fullName>
    </recommendedName>
</protein>
<sequence length="1067" mass="121753">MIILTLSKRKIAVLLNDYENLSILGVDQGGILLFSAITKSLSRSSGTPRTVIGGVQLNDGDQKIYYRHSTSVKITHASINSERSLCCFVIRSESSNYDAYVARIGSTNSGRLFSLKFSRPSPIRAFLAPHNVILLLYRDAITVFRMPSSDGSEKSIAVDKDAQLSDCIYYQWDTIQQRLHVIQKRSVTLVKTMPSSDYETLVYTAYTINARGQFDSTMRVYFDLKVPSSSSVHSNFEILSNDTNLFICWQALIKEGSKEVEYTVVSLGHGRTLSITKALNRQNREIFQSRKVHFGLLGGDYVFAILRGEFIDLLNFNIQLNFLNHLFFPNDDVSLPYDTKYITQRGLNTATSTLLYDKKNLCTYTIEINGSELIKTISSTTIQSIIAYALVALKDNNIIAQIFEKILFHMYDDLNTKMYLKEALTGLISTRLSKRIHHNKYVLVFPATTIDHRHMNPTEINIRSLGHHREYGPEYIGTTIIHKEYYEKLRLSFDLSRRYRHKVPYCYPILANMDENELNYDVGNEININRRGSTGTSSLGTSQPSSSPRFFSLKKQVFSEPAMPHMNPNTNDNQRALLLLNMKNKNLFNHVSEELRQLHPSWEQGRVNELAFEYVQATQTQCDYLIKLFTHLARYQTQTLIDDDHESSSEKYKTLLIVIEKLYLAMVELGFSPTDELQRTLIEVSFRVMPFDRFIAAIDHNILTLTEDFVLRVISELDNDPKSYTIKEQLILMLPNTNSDLHSRLFSLIKNDRAKRTTAQLLVARSFSTDNRNRGITTYYSSALTNEIDEMMNFNNNQNGTNTHSRLIEQAAVTFFRDCCQRAVLLNDYENLSILGVDQGGILLFSAITKSLSRSSGTPRTVIGGVQLNDGDQKIYYRHSTSVKITHASINSERSLCCFVIRSESSNYDAYVARIGLTNSGRLFSLKFSRPSPIRAFLAPHNVILLLYRDAITVFRMPSSDGSEKSIAVDKDAQLSDCIYYQWDTIQQRLHVIQKRSVTLVKTMPSSDYETLVYTAYTINARGQFDSTMRVYFDLKVPSSSSVHSNFEILSNDTNLFICWQALIKVK</sequence>
<gene>
    <name evidence="2" type="ORF">JYZ213_LOCUS40611</name>
</gene>
<dbReference type="GO" id="GO:1902004">
    <property type="term" value="P:positive regulation of amyloid-beta formation"/>
    <property type="evidence" value="ECO:0007669"/>
    <property type="project" value="TreeGrafter"/>
</dbReference>
<evidence type="ECO:0000313" key="2">
    <source>
        <dbReference type="EMBL" id="CAF1449692.1"/>
    </source>
</evidence>
<dbReference type="PANTHER" id="PTHR13630">
    <property type="entry name" value="GAMMA-SECRETASE-ACTIVATING PROTEIN"/>
    <property type="match status" value="1"/>
</dbReference>
<dbReference type="EMBL" id="CAJNOG010001507">
    <property type="protein sequence ID" value="CAF1449692.1"/>
    <property type="molecule type" value="Genomic_DNA"/>
</dbReference>
<dbReference type="InterPro" id="IPR028010">
    <property type="entry name" value="GSAP_C_dom"/>
</dbReference>
<evidence type="ECO:0000313" key="3">
    <source>
        <dbReference type="Proteomes" id="UP000663845"/>
    </source>
</evidence>
<dbReference type="GO" id="GO:0005802">
    <property type="term" value="C:trans-Golgi network"/>
    <property type="evidence" value="ECO:0007669"/>
    <property type="project" value="TreeGrafter"/>
</dbReference>
<proteinExistence type="predicted"/>
<accession>A0A815PJF1</accession>
<dbReference type="Pfam" id="PF14959">
    <property type="entry name" value="GSAP-16"/>
    <property type="match status" value="1"/>
</dbReference>